<dbReference type="GO" id="GO:0005634">
    <property type="term" value="C:nucleus"/>
    <property type="evidence" value="ECO:0007669"/>
    <property type="project" value="UniProtKB-SubCell"/>
</dbReference>
<evidence type="ECO:0000256" key="1">
    <source>
        <dbReference type="ARBA" id="ARBA00006379"/>
    </source>
</evidence>
<evidence type="ECO:0000256" key="6">
    <source>
        <dbReference type="ARBA" id="ARBA00023054"/>
    </source>
</evidence>
<evidence type="ECO:0000256" key="10">
    <source>
        <dbReference type="SAM" id="Coils"/>
    </source>
</evidence>
<dbReference type="CDD" id="cd23784">
    <property type="entry name" value="RWD_Spc25"/>
    <property type="match status" value="1"/>
</dbReference>
<accession>L2GRJ8</accession>
<dbReference type="Proteomes" id="UP000011081">
    <property type="component" value="Unassembled WGS sequence"/>
</dbReference>
<evidence type="ECO:0000256" key="8">
    <source>
        <dbReference type="ARBA" id="ARBA00023328"/>
    </source>
</evidence>
<keyword evidence="3 9" id="KW-0132">Cell division</keyword>
<evidence type="ECO:0000313" key="13">
    <source>
        <dbReference type="Proteomes" id="UP000011081"/>
    </source>
</evidence>
<dbReference type="InterPro" id="IPR013255">
    <property type="entry name" value="Spc25_C"/>
</dbReference>
<evidence type="ECO:0000259" key="11">
    <source>
        <dbReference type="Pfam" id="PF08234"/>
    </source>
</evidence>
<dbReference type="HOGENOM" id="CLU_1171380_0_0_1"/>
<keyword evidence="4 9" id="KW-0498">Mitosis</keyword>
<comment type="function">
    <text evidence="9">Acts as a component of the essential kinetochore-associated NDC80 complex, which is required for chromosome segregation and spindle checkpoint activity.</text>
</comment>
<reference evidence="13" key="1">
    <citation type="submission" date="2011-03" db="EMBL/GenBank/DDBJ databases">
        <title>The genome sequence of Vavraia culicis strain floridensis.</title>
        <authorList>
            <consortium name="The Broad Institute Genome Sequencing Platform"/>
            <person name="Cuomo C."/>
            <person name="Becnel J."/>
            <person name="Sanscrainte N."/>
            <person name="Young S.K."/>
            <person name="Zeng Q."/>
            <person name="Gargeya S."/>
            <person name="Fitzgerald M."/>
            <person name="Haas B."/>
            <person name="Abouelleil A."/>
            <person name="Alvarado L."/>
            <person name="Arachchi H.M."/>
            <person name="Berlin A."/>
            <person name="Chapman S.B."/>
            <person name="Gearin G."/>
            <person name="Goldberg J."/>
            <person name="Griggs A."/>
            <person name="Gujja S."/>
            <person name="Hansen M."/>
            <person name="Heiman D."/>
            <person name="Howarth C."/>
            <person name="Larimer J."/>
            <person name="Lui A."/>
            <person name="MacDonald P.J.P."/>
            <person name="McCowen C."/>
            <person name="Montmayeur A."/>
            <person name="Murphy C."/>
            <person name="Neiman D."/>
            <person name="Pearson M."/>
            <person name="Priest M."/>
            <person name="Roberts A."/>
            <person name="Saif S."/>
            <person name="Shea T."/>
            <person name="Sisk P."/>
            <person name="Stolte C."/>
            <person name="Sykes S."/>
            <person name="Wortman J."/>
            <person name="Nusbaum C."/>
            <person name="Birren B."/>
        </authorList>
    </citation>
    <scope>NUCLEOTIDE SEQUENCE [LARGE SCALE GENOMIC DNA]</scope>
    <source>
        <strain evidence="13">floridensis</strain>
    </source>
</reference>
<dbReference type="RefSeq" id="XP_008075515.1">
    <property type="nucleotide sequence ID" value="XM_008077324.1"/>
</dbReference>
<evidence type="ECO:0000256" key="7">
    <source>
        <dbReference type="ARBA" id="ARBA00023306"/>
    </source>
</evidence>
<proteinExistence type="inferred from homology"/>
<protein>
    <recommendedName>
        <fullName evidence="9">Kinetochore protein SPC25</fullName>
    </recommendedName>
</protein>
<evidence type="ECO:0000256" key="3">
    <source>
        <dbReference type="ARBA" id="ARBA00022618"/>
    </source>
</evidence>
<evidence type="ECO:0000256" key="9">
    <source>
        <dbReference type="RuleBase" id="RU367150"/>
    </source>
</evidence>
<name>L2GRJ8_VAVCU</name>
<dbReference type="GeneID" id="19880369"/>
<dbReference type="InParanoid" id="L2GRJ8"/>
<organism evidence="12 13">
    <name type="scientific">Vavraia culicis (isolate floridensis)</name>
    <name type="common">Microsporidian parasite</name>
    <dbReference type="NCBI Taxonomy" id="948595"/>
    <lineage>
        <taxon>Eukaryota</taxon>
        <taxon>Fungi</taxon>
        <taxon>Fungi incertae sedis</taxon>
        <taxon>Microsporidia</taxon>
        <taxon>Pleistophoridae</taxon>
        <taxon>Vavraia</taxon>
    </lineage>
</organism>
<dbReference type="Gene3D" id="3.30.457.50">
    <property type="entry name" value="Chromosome segregation protein Spc25"/>
    <property type="match status" value="1"/>
</dbReference>
<dbReference type="VEuPathDB" id="MicrosporidiaDB:VCUG_02508"/>
<dbReference type="OrthoDB" id="2188707at2759"/>
<keyword evidence="5 9" id="KW-0995">Kinetochore</keyword>
<comment type="subunit">
    <text evidence="9">Component of the NDC80 complex.</text>
</comment>
<evidence type="ECO:0000256" key="5">
    <source>
        <dbReference type="ARBA" id="ARBA00022838"/>
    </source>
</evidence>
<dbReference type="GO" id="GO:0031262">
    <property type="term" value="C:Ndc80 complex"/>
    <property type="evidence" value="ECO:0007669"/>
    <property type="project" value="InterPro"/>
</dbReference>
<feature type="domain" description="Chromosome segregation protein Spc25 C-terminal" evidence="11">
    <location>
        <begin position="161"/>
        <end position="227"/>
    </location>
</feature>
<evidence type="ECO:0000313" key="12">
    <source>
        <dbReference type="EMBL" id="ELA45997.1"/>
    </source>
</evidence>
<feature type="coiled-coil region" evidence="10">
    <location>
        <begin position="45"/>
        <end position="121"/>
    </location>
</feature>
<keyword evidence="2 9" id="KW-0158">Chromosome</keyword>
<keyword evidence="13" id="KW-1185">Reference proteome</keyword>
<comment type="similarity">
    <text evidence="1 9">Belongs to the SPC25 family.</text>
</comment>
<dbReference type="EMBL" id="GL877473">
    <property type="protein sequence ID" value="ELA45997.1"/>
    <property type="molecule type" value="Genomic_DNA"/>
</dbReference>
<dbReference type="OMA" id="VINIERY"/>
<keyword evidence="9" id="KW-0539">Nucleus</keyword>
<keyword evidence="7 9" id="KW-0131">Cell cycle</keyword>
<gene>
    <name evidence="12" type="ORF">VCUG_02508</name>
</gene>
<dbReference type="GO" id="GO:0051301">
    <property type="term" value="P:cell division"/>
    <property type="evidence" value="ECO:0007669"/>
    <property type="project" value="UniProtKB-UniRule"/>
</dbReference>
<dbReference type="GO" id="GO:0007059">
    <property type="term" value="P:chromosome segregation"/>
    <property type="evidence" value="ECO:0007669"/>
    <property type="project" value="InterPro"/>
</dbReference>
<dbReference type="Pfam" id="PF08234">
    <property type="entry name" value="Spindle_Spc25"/>
    <property type="match status" value="1"/>
</dbReference>
<keyword evidence="6 10" id="KW-0175">Coiled coil</keyword>
<evidence type="ECO:0000256" key="4">
    <source>
        <dbReference type="ARBA" id="ARBA00022776"/>
    </source>
</evidence>
<evidence type="ECO:0000256" key="2">
    <source>
        <dbReference type="ARBA" id="ARBA00022454"/>
    </source>
</evidence>
<sequence>MTSRELTNLHEIQSITSGLRKKFAHLLSESMRKIKEVKYTRKEQKERLNHDVHTIRTEIKKNEEEIKHLRNSLEKLERTLDRERNELSDAQRENDSLYKQVAEHEENKKNLARLTSEIERRVLGLRAQRTNEMRSTETNEKRLESGASQYRKALGINITQICDNMLKIEFFNFDETDLGGYIVMDFKDDTESVTEVWPCVVSLEKINLVLNISDDFYDFLKRVRGIFHDSIKEDVCK</sequence>
<comment type="subcellular location">
    <subcellularLocation>
        <location evidence="9">Nucleus</location>
    </subcellularLocation>
    <subcellularLocation>
        <location evidence="9">Chromosome</location>
        <location evidence="9">Centromere</location>
        <location evidence="9">Kinetochore</location>
    </subcellularLocation>
</comment>
<keyword evidence="8 9" id="KW-0137">Centromere</keyword>
<dbReference type="AlphaFoldDB" id="L2GRJ8"/>